<evidence type="ECO:0000313" key="15">
    <source>
        <dbReference type="Proteomes" id="UP001161247"/>
    </source>
</evidence>
<comment type="cofactor">
    <cofactor evidence="11">
        <name>heme</name>
        <dbReference type="ChEBI" id="CHEBI:30413"/>
    </cofactor>
</comment>
<evidence type="ECO:0000256" key="7">
    <source>
        <dbReference type="ARBA" id="ARBA00023002"/>
    </source>
</evidence>
<dbReference type="GO" id="GO:0009821">
    <property type="term" value="P:alkaloid biosynthetic process"/>
    <property type="evidence" value="ECO:0007669"/>
    <property type="project" value="UniProtKB-ARBA"/>
</dbReference>
<evidence type="ECO:0000256" key="4">
    <source>
        <dbReference type="ARBA" id="ARBA00022692"/>
    </source>
</evidence>
<dbReference type="Proteomes" id="UP001161247">
    <property type="component" value="Chromosome 2"/>
</dbReference>
<dbReference type="PANTHER" id="PTHR47955:SF9">
    <property type="entry name" value="PREMNASPIRODIENE OXYGENASE-LIKE"/>
    <property type="match status" value="1"/>
</dbReference>
<sequence length="500" mass="56980">MQQFIFLFSLFLLLPFFLLLSKRLKIHETQKPLPPGPSKLPFIGNLHQMFGSLPHHTLQKLSQKHGPLMHLQLGELPTVIVSSPKLAKEVLQTHGLIFADRPNLTVARVMSRDNNCIVSFAPYGDYWRQMRQIYIGELLNAKSIWSFSSILEDELSNLMKSIQSQKGKQIVFGEMIMSCLYSTICRTTAGRKEICRDDKEALIMTARETGSLTGVFNLGDLFPSSKLVQFMVSMKPYRLNDLRNKIDGILENIINHRENSKTNDDSEEDILDILLRLEKRNDSQFTITRDHIKAIIFELSIAGSLTSSVLVEWAMSELIKHPRVMERTQSEIREALKGKERITTKDTTELKYLNFVIKETLRLHPPGPLLAPRQSREQCEIGGYMIPAGTIAVINAWAIGRDPECWNDPEEFRPERFQDSSVNFMGTDFELIPFGAGRRICPGINYGVNSIQLLLSHLLYHFNWKLPPGIKPGDLDMTERFGGAVSRKHGLRLLAEAYNE</sequence>
<dbReference type="PRINTS" id="PR00463">
    <property type="entry name" value="EP450I"/>
</dbReference>
<dbReference type="InterPro" id="IPR017972">
    <property type="entry name" value="Cyt_P450_CS"/>
</dbReference>
<keyword evidence="4" id="KW-0812">Transmembrane</keyword>
<evidence type="ECO:0000313" key="14">
    <source>
        <dbReference type="EMBL" id="CAI9094680.1"/>
    </source>
</evidence>
<evidence type="ECO:0000256" key="11">
    <source>
        <dbReference type="PIRSR" id="PIRSR602401-1"/>
    </source>
</evidence>
<dbReference type="EMBL" id="OX459119">
    <property type="protein sequence ID" value="CAI9094680.1"/>
    <property type="molecule type" value="Genomic_DNA"/>
</dbReference>
<proteinExistence type="inferred from homology"/>
<dbReference type="Pfam" id="PF00067">
    <property type="entry name" value="p450"/>
    <property type="match status" value="1"/>
</dbReference>
<dbReference type="GO" id="GO:0016020">
    <property type="term" value="C:membrane"/>
    <property type="evidence" value="ECO:0007669"/>
    <property type="project" value="UniProtKB-SubCell"/>
</dbReference>
<evidence type="ECO:0000256" key="1">
    <source>
        <dbReference type="ARBA" id="ARBA00004370"/>
    </source>
</evidence>
<evidence type="ECO:0000256" key="5">
    <source>
        <dbReference type="ARBA" id="ARBA00022723"/>
    </source>
</evidence>
<feature type="signal peptide" evidence="13">
    <location>
        <begin position="1"/>
        <end position="21"/>
    </location>
</feature>
<keyword evidence="7 12" id="KW-0560">Oxidoreductase</keyword>
<protein>
    <submittedName>
        <fullName evidence="14">OLC1v1030458C1</fullName>
    </submittedName>
</protein>
<keyword evidence="10" id="KW-0472">Membrane</keyword>
<dbReference type="FunFam" id="1.10.630.10:FF:000043">
    <property type="entry name" value="Cytochrome P450 99A2"/>
    <property type="match status" value="1"/>
</dbReference>
<dbReference type="AlphaFoldDB" id="A0AAV1CI31"/>
<dbReference type="GO" id="GO:0005506">
    <property type="term" value="F:iron ion binding"/>
    <property type="evidence" value="ECO:0007669"/>
    <property type="project" value="InterPro"/>
</dbReference>
<dbReference type="PANTHER" id="PTHR47955">
    <property type="entry name" value="CYTOCHROME P450 FAMILY 71 PROTEIN"/>
    <property type="match status" value="1"/>
</dbReference>
<gene>
    <name evidence="14" type="ORF">OLC1_LOCUS5793</name>
</gene>
<dbReference type="Gene3D" id="1.10.630.10">
    <property type="entry name" value="Cytochrome P450"/>
    <property type="match status" value="1"/>
</dbReference>
<keyword evidence="13" id="KW-0732">Signal</keyword>
<dbReference type="PRINTS" id="PR00385">
    <property type="entry name" value="P450"/>
</dbReference>
<evidence type="ECO:0000256" key="3">
    <source>
        <dbReference type="ARBA" id="ARBA00022617"/>
    </source>
</evidence>
<dbReference type="SUPFAM" id="SSF48264">
    <property type="entry name" value="Cytochrome P450"/>
    <property type="match status" value="1"/>
</dbReference>
<evidence type="ECO:0000256" key="12">
    <source>
        <dbReference type="RuleBase" id="RU000461"/>
    </source>
</evidence>
<comment type="subcellular location">
    <subcellularLocation>
        <location evidence="1">Membrane</location>
    </subcellularLocation>
</comment>
<dbReference type="InterPro" id="IPR002401">
    <property type="entry name" value="Cyt_P450_E_grp-I"/>
</dbReference>
<evidence type="ECO:0000256" key="9">
    <source>
        <dbReference type="ARBA" id="ARBA00023033"/>
    </source>
</evidence>
<dbReference type="GO" id="GO:0020037">
    <property type="term" value="F:heme binding"/>
    <property type="evidence" value="ECO:0007669"/>
    <property type="project" value="InterPro"/>
</dbReference>
<dbReference type="InterPro" id="IPR036396">
    <property type="entry name" value="Cyt_P450_sf"/>
</dbReference>
<dbReference type="GO" id="GO:0004497">
    <property type="term" value="F:monooxygenase activity"/>
    <property type="evidence" value="ECO:0007669"/>
    <property type="project" value="UniProtKB-KW"/>
</dbReference>
<evidence type="ECO:0000256" key="2">
    <source>
        <dbReference type="ARBA" id="ARBA00010617"/>
    </source>
</evidence>
<keyword evidence="5 11" id="KW-0479">Metal-binding</keyword>
<reference evidence="14" key="1">
    <citation type="submission" date="2023-03" db="EMBL/GenBank/DDBJ databases">
        <authorList>
            <person name="Julca I."/>
        </authorList>
    </citation>
    <scope>NUCLEOTIDE SEQUENCE</scope>
</reference>
<keyword evidence="3 11" id="KW-0349">Heme</keyword>
<evidence type="ECO:0000256" key="13">
    <source>
        <dbReference type="SAM" id="SignalP"/>
    </source>
</evidence>
<keyword evidence="9 12" id="KW-0503">Monooxygenase</keyword>
<name>A0AAV1CI31_OLDCO</name>
<organism evidence="14 15">
    <name type="scientific">Oldenlandia corymbosa var. corymbosa</name>
    <dbReference type="NCBI Taxonomy" id="529605"/>
    <lineage>
        <taxon>Eukaryota</taxon>
        <taxon>Viridiplantae</taxon>
        <taxon>Streptophyta</taxon>
        <taxon>Embryophyta</taxon>
        <taxon>Tracheophyta</taxon>
        <taxon>Spermatophyta</taxon>
        <taxon>Magnoliopsida</taxon>
        <taxon>eudicotyledons</taxon>
        <taxon>Gunneridae</taxon>
        <taxon>Pentapetalae</taxon>
        <taxon>asterids</taxon>
        <taxon>lamiids</taxon>
        <taxon>Gentianales</taxon>
        <taxon>Rubiaceae</taxon>
        <taxon>Rubioideae</taxon>
        <taxon>Spermacoceae</taxon>
        <taxon>Hedyotis-Oldenlandia complex</taxon>
        <taxon>Oldenlandia</taxon>
    </lineage>
</organism>
<keyword evidence="6" id="KW-1133">Transmembrane helix</keyword>
<dbReference type="PROSITE" id="PS00086">
    <property type="entry name" value="CYTOCHROME_P450"/>
    <property type="match status" value="1"/>
</dbReference>
<feature type="binding site" description="axial binding residue" evidence="11">
    <location>
        <position position="441"/>
    </location>
    <ligand>
        <name>heme</name>
        <dbReference type="ChEBI" id="CHEBI:30413"/>
    </ligand>
    <ligandPart>
        <name>Fe</name>
        <dbReference type="ChEBI" id="CHEBI:18248"/>
    </ligandPart>
</feature>
<accession>A0AAV1CI31</accession>
<dbReference type="InterPro" id="IPR001128">
    <property type="entry name" value="Cyt_P450"/>
</dbReference>
<dbReference type="GO" id="GO:0016705">
    <property type="term" value="F:oxidoreductase activity, acting on paired donors, with incorporation or reduction of molecular oxygen"/>
    <property type="evidence" value="ECO:0007669"/>
    <property type="project" value="InterPro"/>
</dbReference>
<feature type="chain" id="PRO_5043348140" evidence="13">
    <location>
        <begin position="22"/>
        <end position="500"/>
    </location>
</feature>
<evidence type="ECO:0000256" key="8">
    <source>
        <dbReference type="ARBA" id="ARBA00023004"/>
    </source>
</evidence>
<evidence type="ECO:0000256" key="10">
    <source>
        <dbReference type="ARBA" id="ARBA00023136"/>
    </source>
</evidence>
<comment type="similarity">
    <text evidence="2 12">Belongs to the cytochrome P450 family.</text>
</comment>
<dbReference type="CDD" id="cd11072">
    <property type="entry name" value="CYP71-like"/>
    <property type="match status" value="1"/>
</dbReference>
<keyword evidence="8 11" id="KW-0408">Iron</keyword>
<keyword evidence="15" id="KW-1185">Reference proteome</keyword>
<evidence type="ECO:0000256" key="6">
    <source>
        <dbReference type="ARBA" id="ARBA00022989"/>
    </source>
</evidence>